<proteinExistence type="predicted"/>
<evidence type="ECO:0000313" key="1">
    <source>
        <dbReference type="EMBL" id="KAI3676446.1"/>
    </source>
</evidence>
<reference evidence="2" key="1">
    <citation type="journal article" date="2022" name="Mol. Ecol. Resour.">
        <title>The genomes of chicory, endive, great burdock and yacon provide insights into Asteraceae palaeo-polyploidization history and plant inulin production.</title>
        <authorList>
            <person name="Fan W."/>
            <person name="Wang S."/>
            <person name="Wang H."/>
            <person name="Wang A."/>
            <person name="Jiang F."/>
            <person name="Liu H."/>
            <person name="Zhao H."/>
            <person name="Xu D."/>
            <person name="Zhang Y."/>
        </authorList>
    </citation>
    <scope>NUCLEOTIDE SEQUENCE [LARGE SCALE GENOMIC DNA]</scope>
    <source>
        <strain evidence="2">cv. Yunnan</strain>
    </source>
</reference>
<reference evidence="1 2" key="2">
    <citation type="journal article" date="2022" name="Mol. Ecol. Resour.">
        <title>The genomes of chicory, endive, great burdock and yacon provide insights into Asteraceae paleo-polyploidization history and plant inulin production.</title>
        <authorList>
            <person name="Fan W."/>
            <person name="Wang S."/>
            <person name="Wang H."/>
            <person name="Wang A."/>
            <person name="Jiang F."/>
            <person name="Liu H."/>
            <person name="Zhao H."/>
            <person name="Xu D."/>
            <person name="Zhang Y."/>
        </authorList>
    </citation>
    <scope>NUCLEOTIDE SEQUENCE [LARGE SCALE GENOMIC DNA]</scope>
    <source>
        <strain evidence="2">cv. Yunnan</strain>
        <tissue evidence="1">Leaves</tissue>
    </source>
</reference>
<evidence type="ECO:0000313" key="2">
    <source>
        <dbReference type="Proteomes" id="UP001056120"/>
    </source>
</evidence>
<accession>A0ACB8XZ99</accession>
<comment type="caution">
    <text evidence="1">The sequence shown here is derived from an EMBL/GenBank/DDBJ whole genome shotgun (WGS) entry which is preliminary data.</text>
</comment>
<name>A0ACB8XZ99_9ASTR</name>
<gene>
    <name evidence="1" type="ORF">L1987_86055</name>
</gene>
<protein>
    <submittedName>
        <fullName evidence="1">Uncharacterized protein</fullName>
    </submittedName>
</protein>
<organism evidence="1 2">
    <name type="scientific">Smallanthus sonchifolius</name>
    <dbReference type="NCBI Taxonomy" id="185202"/>
    <lineage>
        <taxon>Eukaryota</taxon>
        <taxon>Viridiplantae</taxon>
        <taxon>Streptophyta</taxon>
        <taxon>Embryophyta</taxon>
        <taxon>Tracheophyta</taxon>
        <taxon>Spermatophyta</taxon>
        <taxon>Magnoliopsida</taxon>
        <taxon>eudicotyledons</taxon>
        <taxon>Gunneridae</taxon>
        <taxon>Pentapetalae</taxon>
        <taxon>asterids</taxon>
        <taxon>campanulids</taxon>
        <taxon>Asterales</taxon>
        <taxon>Asteraceae</taxon>
        <taxon>Asteroideae</taxon>
        <taxon>Heliantheae alliance</taxon>
        <taxon>Millerieae</taxon>
        <taxon>Smallanthus</taxon>
    </lineage>
</organism>
<dbReference type="Proteomes" id="UP001056120">
    <property type="component" value="Linkage Group LG29"/>
</dbReference>
<dbReference type="EMBL" id="CM042046">
    <property type="protein sequence ID" value="KAI3676446.1"/>
    <property type="molecule type" value="Genomic_DNA"/>
</dbReference>
<keyword evidence="2" id="KW-1185">Reference proteome</keyword>
<sequence>MAGGWSPRLTVERWFVCLVKMFLTVDGDCSSFPTRIILRSFRPPVAMNTRRDVRGNSSALFDDIEGGGIRATSSYSSHEIDEHENDRAMDGLQDRVFMLKRVISMKKWRVITVCWIEWETIWIHQEVCSLELWIDSRRFLRLNQAEGCLRSWLPLLWVS</sequence>